<dbReference type="EMBL" id="JARBJD010000380">
    <property type="protein sequence ID" value="KAK2942836.1"/>
    <property type="molecule type" value="Genomic_DNA"/>
</dbReference>
<evidence type="ECO:0000256" key="2">
    <source>
        <dbReference type="SAM" id="SignalP"/>
    </source>
</evidence>
<feature type="region of interest" description="Disordered" evidence="1">
    <location>
        <begin position="94"/>
        <end position="161"/>
    </location>
</feature>
<name>A0ABQ9WWP1_9EUKA</name>
<evidence type="ECO:0000313" key="4">
    <source>
        <dbReference type="Proteomes" id="UP001281761"/>
    </source>
</evidence>
<accession>A0ABQ9WWP1</accession>
<evidence type="ECO:0000313" key="3">
    <source>
        <dbReference type="EMBL" id="KAK2942836.1"/>
    </source>
</evidence>
<gene>
    <name evidence="3" type="ORF">BLNAU_22250</name>
</gene>
<keyword evidence="2" id="KW-0732">Signal</keyword>
<comment type="caution">
    <text evidence="3">The sequence shown here is derived from an EMBL/GenBank/DDBJ whole genome shotgun (WGS) entry which is preliminary data.</text>
</comment>
<keyword evidence="4" id="KW-1185">Reference proteome</keyword>
<evidence type="ECO:0000256" key="1">
    <source>
        <dbReference type="SAM" id="MobiDB-lite"/>
    </source>
</evidence>
<protein>
    <submittedName>
        <fullName evidence="3">Uncharacterized protein</fullName>
    </submittedName>
</protein>
<sequence length="270" mass="29614">MLSLVFLSSLAICQSSPRIASILRQDASCKQQLHSCIDNSAKSCKEHCSALLSDKKVRSGIGSSIDEWFDCYTDCAIQSGIDCYVSMTECIRESNTSQPHPTPEEPGTEPEYPFESSQQHNQNQRRMNPQPQQQGQQQGQQQQQQYPQNSQSSPPPHQMFRARFNSPQDNSLCCDLSCCDLSCCCDNNFCSLNGNIPLEDIEEGDSLWFGFPGYYGGGFGFGGFRGGYGYGGGFGYPGFGYGGFGYPGFGGYGYGGGYRYGGYGYGGGWW</sequence>
<proteinExistence type="predicted"/>
<reference evidence="3 4" key="1">
    <citation type="journal article" date="2022" name="bioRxiv">
        <title>Genomics of Preaxostyla Flagellates Illuminates Evolutionary Transitions and the Path Towards Mitochondrial Loss.</title>
        <authorList>
            <person name="Novak L.V.F."/>
            <person name="Treitli S.C."/>
            <person name="Pyrih J."/>
            <person name="Halakuc P."/>
            <person name="Pipaliya S.V."/>
            <person name="Vacek V."/>
            <person name="Brzon O."/>
            <person name="Soukal P."/>
            <person name="Eme L."/>
            <person name="Dacks J.B."/>
            <person name="Karnkowska A."/>
            <person name="Elias M."/>
            <person name="Hampl V."/>
        </authorList>
    </citation>
    <scope>NUCLEOTIDE SEQUENCE [LARGE SCALE GENOMIC DNA]</scope>
    <source>
        <strain evidence="3">NAU3</strain>
        <tissue evidence="3">Gut</tissue>
    </source>
</reference>
<feature type="chain" id="PRO_5045121433" evidence="2">
    <location>
        <begin position="16"/>
        <end position="270"/>
    </location>
</feature>
<dbReference type="Proteomes" id="UP001281761">
    <property type="component" value="Unassembled WGS sequence"/>
</dbReference>
<feature type="signal peptide" evidence="2">
    <location>
        <begin position="1"/>
        <end position="15"/>
    </location>
</feature>
<organism evidence="3 4">
    <name type="scientific">Blattamonas nauphoetae</name>
    <dbReference type="NCBI Taxonomy" id="2049346"/>
    <lineage>
        <taxon>Eukaryota</taxon>
        <taxon>Metamonada</taxon>
        <taxon>Preaxostyla</taxon>
        <taxon>Oxymonadida</taxon>
        <taxon>Blattamonas</taxon>
    </lineage>
</organism>
<feature type="compositionally biased region" description="Low complexity" evidence="1">
    <location>
        <begin position="109"/>
        <end position="152"/>
    </location>
</feature>